<protein>
    <submittedName>
        <fullName evidence="2">Major facilitator superfamily (MFS) profile domain-containing protein</fullName>
    </submittedName>
</protein>
<sequence length="146" mass="15927">VNIFVLPRLQNIYGPQILLLGSMCLMFFSYLFLATTTEYAYLLIGLPFQIIGVCIASGLLTAQLMGEVPRIHMGKAAALNRIAQLAATTLTPLLTGYYVDGAETQILCYTSAAITAVGIPLVFYKGGFMTQHLSNLPIRTHSDKDH</sequence>
<evidence type="ECO:0000313" key="2">
    <source>
        <dbReference type="WBParaSite" id="PS1159_v2.g931.t1"/>
    </source>
</evidence>
<evidence type="ECO:0000313" key="1">
    <source>
        <dbReference type="Proteomes" id="UP000887580"/>
    </source>
</evidence>
<dbReference type="WBParaSite" id="PS1159_v2.g931.t1">
    <property type="protein sequence ID" value="PS1159_v2.g931.t1"/>
    <property type="gene ID" value="PS1159_v2.g931"/>
</dbReference>
<organism evidence="1 2">
    <name type="scientific">Panagrolaimus sp. PS1159</name>
    <dbReference type="NCBI Taxonomy" id="55785"/>
    <lineage>
        <taxon>Eukaryota</taxon>
        <taxon>Metazoa</taxon>
        <taxon>Ecdysozoa</taxon>
        <taxon>Nematoda</taxon>
        <taxon>Chromadorea</taxon>
        <taxon>Rhabditida</taxon>
        <taxon>Tylenchina</taxon>
        <taxon>Panagrolaimomorpha</taxon>
        <taxon>Panagrolaimoidea</taxon>
        <taxon>Panagrolaimidae</taxon>
        <taxon>Panagrolaimus</taxon>
    </lineage>
</organism>
<proteinExistence type="predicted"/>
<name>A0AC35GVS0_9BILA</name>
<dbReference type="Proteomes" id="UP000887580">
    <property type="component" value="Unplaced"/>
</dbReference>
<accession>A0AC35GVS0</accession>
<reference evidence="2" key="1">
    <citation type="submission" date="2022-11" db="UniProtKB">
        <authorList>
            <consortium name="WormBaseParasite"/>
        </authorList>
    </citation>
    <scope>IDENTIFICATION</scope>
</reference>